<gene>
    <name evidence="7" type="ORF">INQ41_11855</name>
</gene>
<dbReference type="InterPro" id="IPR029044">
    <property type="entry name" value="Nucleotide-diphossugar_trans"/>
</dbReference>
<dbReference type="PANTHER" id="PTHR43646:SF2">
    <property type="entry name" value="GLYCOSYLTRANSFERASE 2-LIKE DOMAIN-CONTAINING PROTEIN"/>
    <property type="match status" value="1"/>
</dbReference>
<dbReference type="GO" id="GO:0016757">
    <property type="term" value="F:glycosyltransferase activity"/>
    <property type="evidence" value="ECO:0007669"/>
    <property type="project" value="UniProtKB-KW"/>
</dbReference>
<sequence>MEPDSALAPLARLTVVVPVGPGDRLSPRLREQLSRLPTGAQVVVVECEAGPFYERQSADVRGMPPVDAPTGPQWQVLHSPVGRSLQQNAGAAAGDRQWLWFLHADAALAPETLPALARFVAEGRSALGYFDLRFLGDGPALMRLNSAGVWLRSRVLRLPFGDQGFVLPRSLFTAAGGFDPATNRGEDHQLVWRVRRAGAPVVAVGAPLHTSARRYAARGWAATTMRHVAETLRQAWRFSRTEQPR</sequence>
<evidence type="ECO:0000259" key="6">
    <source>
        <dbReference type="Pfam" id="PF00535"/>
    </source>
</evidence>
<evidence type="ECO:0000313" key="7">
    <source>
        <dbReference type="EMBL" id="QOW19304.1"/>
    </source>
</evidence>
<dbReference type="Gene3D" id="3.90.550.10">
    <property type="entry name" value="Spore Coat Polysaccharide Biosynthesis Protein SpsA, Chain A"/>
    <property type="match status" value="1"/>
</dbReference>
<organism evidence="7 8">
    <name type="scientific">Novilysobacter ciconiae</name>
    <dbReference type="NCBI Taxonomy" id="2781022"/>
    <lineage>
        <taxon>Bacteria</taxon>
        <taxon>Pseudomonadati</taxon>
        <taxon>Pseudomonadota</taxon>
        <taxon>Gammaproteobacteria</taxon>
        <taxon>Lysobacterales</taxon>
        <taxon>Lysobacteraceae</taxon>
        <taxon>Novilysobacter</taxon>
    </lineage>
</organism>
<evidence type="ECO:0000256" key="1">
    <source>
        <dbReference type="ARBA" id="ARBA00004236"/>
    </source>
</evidence>
<evidence type="ECO:0000256" key="5">
    <source>
        <dbReference type="ARBA" id="ARBA00023136"/>
    </source>
</evidence>
<keyword evidence="5" id="KW-0472">Membrane</keyword>
<dbReference type="GO" id="GO:0005886">
    <property type="term" value="C:plasma membrane"/>
    <property type="evidence" value="ECO:0007669"/>
    <property type="project" value="UniProtKB-SubCell"/>
</dbReference>
<evidence type="ECO:0000256" key="3">
    <source>
        <dbReference type="ARBA" id="ARBA00022676"/>
    </source>
</evidence>
<reference evidence="7 8" key="1">
    <citation type="submission" date="2020-10" db="EMBL/GenBank/DDBJ databases">
        <title>complete genome sequencing of Lysobacter sp. H21R20.</title>
        <authorList>
            <person name="Bae J.-W."/>
            <person name="Lee S.-Y."/>
        </authorList>
    </citation>
    <scope>NUCLEOTIDE SEQUENCE [LARGE SCALE GENOMIC DNA]</scope>
    <source>
        <strain evidence="7 8">H21R20</strain>
    </source>
</reference>
<keyword evidence="3" id="KW-0328">Glycosyltransferase</keyword>
<accession>A0A7S6ZSD0</accession>
<dbReference type="SUPFAM" id="SSF53448">
    <property type="entry name" value="Nucleotide-diphospho-sugar transferases"/>
    <property type="match status" value="1"/>
</dbReference>
<protein>
    <submittedName>
        <fullName evidence="7">Glycosyltransferase</fullName>
    </submittedName>
</protein>
<dbReference type="InterPro" id="IPR001173">
    <property type="entry name" value="Glyco_trans_2-like"/>
</dbReference>
<dbReference type="Proteomes" id="UP000594059">
    <property type="component" value="Chromosome"/>
</dbReference>
<evidence type="ECO:0000256" key="4">
    <source>
        <dbReference type="ARBA" id="ARBA00022679"/>
    </source>
</evidence>
<feature type="domain" description="Glycosyltransferase 2-like" evidence="6">
    <location>
        <begin position="72"/>
        <end position="154"/>
    </location>
</feature>
<dbReference type="EMBL" id="CP063656">
    <property type="protein sequence ID" value="QOW19304.1"/>
    <property type="molecule type" value="Genomic_DNA"/>
</dbReference>
<dbReference type="RefSeq" id="WP_193984731.1">
    <property type="nucleotide sequence ID" value="NZ_CP063656.1"/>
</dbReference>
<proteinExistence type="predicted"/>
<comment type="subcellular location">
    <subcellularLocation>
        <location evidence="1">Cell membrane</location>
    </subcellularLocation>
</comment>
<keyword evidence="4 7" id="KW-0808">Transferase</keyword>
<dbReference type="KEGG" id="lcic:INQ41_11855"/>
<evidence type="ECO:0000313" key="8">
    <source>
        <dbReference type="Proteomes" id="UP000594059"/>
    </source>
</evidence>
<name>A0A7S6ZSD0_9GAMM</name>
<keyword evidence="2" id="KW-1003">Cell membrane</keyword>
<keyword evidence="8" id="KW-1185">Reference proteome</keyword>
<dbReference type="Pfam" id="PF00535">
    <property type="entry name" value="Glycos_transf_2"/>
    <property type="match status" value="1"/>
</dbReference>
<dbReference type="PANTHER" id="PTHR43646">
    <property type="entry name" value="GLYCOSYLTRANSFERASE"/>
    <property type="match status" value="1"/>
</dbReference>
<dbReference type="AlphaFoldDB" id="A0A7S6ZSD0"/>
<evidence type="ECO:0000256" key="2">
    <source>
        <dbReference type="ARBA" id="ARBA00022475"/>
    </source>
</evidence>